<evidence type="ECO:0008006" key="4">
    <source>
        <dbReference type="Google" id="ProtNLM"/>
    </source>
</evidence>
<gene>
    <name evidence="2" type="ORF">GCM10011339_41830</name>
</gene>
<evidence type="ECO:0000313" key="3">
    <source>
        <dbReference type="Proteomes" id="UP000647339"/>
    </source>
</evidence>
<accession>A0ABQ1VAY2</accession>
<dbReference type="PROSITE" id="PS51257">
    <property type="entry name" value="PROKAR_LIPOPROTEIN"/>
    <property type="match status" value="1"/>
</dbReference>
<dbReference type="Proteomes" id="UP000647339">
    <property type="component" value="Unassembled WGS sequence"/>
</dbReference>
<protein>
    <recommendedName>
        <fullName evidence="4">DUF541 domain-containing protein</fullName>
    </recommendedName>
</protein>
<dbReference type="RefSeq" id="WP_137401758.1">
    <property type="nucleotide sequence ID" value="NZ_BMIU01000030.1"/>
</dbReference>
<organism evidence="2 3">
    <name type="scientific">Echinicola rosea</name>
    <dbReference type="NCBI Taxonomy" id="1807691"/>
    <lineage>
        <taxon>Bacteria</taxon>
        <taxon>Pseudomonadati</taxon>
        <taxon>Bacteroidota</taxon>
        <taxon>Cytophagia</taxon>
        <taxon>Cytophagales</taxon>
        <taxon>Cyclobacteriaceae</taxon>
        <taxon>Echinicola</taxon>
    </lineage>
</organism>
<evidence type="ECO:0000313" key="2">
    <source>
        <dbReference type="EMBL" id="GGF48828.1"/>
    </source>
</evidence>
<name>A0ABQ1VAY2_9BACT</name>
<evidence type="ECO:0000256" key="1">
    <source>
        <dbReference type="SAM" id="SignalP"/>
    </source>
</evidence>
<sequence>MYRFILKFLVFSLLSTAVISCNFSHPESSKSIELIGHSKITLEEVQPCINVSFNGSLEQKKALEELMEGEEMQKYKVEKTSESFYKDGMYDNKSSSGEFTYGQNYIVVLKGESDKSLISDLLSKKDIPANINSNGYYLAPATNKSLQDLSFQRSLANAQDRIAAYADSLDLDFEIMGVEEIDDYQLYPVDGIVYNKELSKKVKVKARLMKD</sequence>
<feature type="signal peptide" evidence="1">
    <location>
        <begin position="1"/>
        <end position="17"/>
    </location>
</feature>
<dbReference type="EMBL" id="BMIU01000030">
    <property type="protein sequence ID" value="GGF48828.1"/>
    <property type="molecule type" value="Genomic_DNA"/>
</dbReference>
<feature type="chain" id="PRO_5046769906" description="DUF541 domain-containing protein" evidence="1">
    <location>
        <begin position="18"/>
        <end position="211"/>
    </location>
</feature>
<comment type="caution">
    <text evidence="2">The sequence shown here is derived from an EMBL/GenBank/DDBJ whole genome shotgun (WGS) entry which is preliminary data.</text>
</comment>
<reference evidence="3" key="1">
    <citation type="journal article" date="2019" name="Int. J. Syst. Evol. Microbiol.">
        <title>The Global Catalogue of Microorganisms (GCM) 10K type strain sequencing project: providing services to taxonomists for standard genome sequencing and annotation.</title>
        <authorList>
            <consortium name="The Broad Institute Genomics Platform"/>
            <consortium name="The Broad Institute Genome Sequencing Center for Infectious Disease"/>
            <person name="Wu L."/>
            <person name="Ma J."/>
        </authorList>
    </citation>
    <scope>NUCLEOTIDE SEQUENCE [LARGE SCALE GENOMIC DNA]</scope>
    <source>
        <strain evidence="3">CGMCC 1.15407</strain>
    </source>
</reference>
<proteinExistence type="predicted"/>
<keyword evidence="1" id="KW-0732">Signal</keyword>
<keyword evidence="3" id="KW-1185">Reference proteome</keyword>